<name>A0ABU0FEN0_9HYPH</name>
<evidence type="ECO:0000313" key="3">
    <source>
        <dbReference type="Proteomes" id="UP001237448"/>
    </source>
</evidence>
<keyword evidence="3" id="KW-1185">Reference proteome</keyword>
<protein>
    <submittedName>
        <fullName evidence="2">Transcriptional regulator</fullName>
    </submittedName>
</protein>
<sequence length="143" mass="15661">MDDVDIGITADIVSAYVSNNSVALADLPKVIADVHAALIRLAKGEELDEPADSKLTPAVPIKKSITPDYIISLEDGQKYKSLKRHLKSQYGITPDEYRAKWGLPPDYPMVAPNYAKSRSELAKQMGLGQKRKKILPKKLGGTT</sequence>
<dbReference type="EMBL" id="JAUSVK010000001">
    <property type="protein sequence ID" value="MDQ0392594.1"/>
    <property type="molecule type" value="Genomic_DNA"/>
</dbReference>
<dbReference type="InterPro" id="IPR041920">
    <property type="entry name" value="ROS/MUCR_sf"/>
</dbReference>
<dbReference type="Pfam" id="PF05443">
    <property type="entry name" value="ROS_MUCR"/>
    <property type="match status" value="1"/>
</dbReference>
<comment type="caution">
    <text evidence="2">The sequence shown here is derived from an EMBL/GenBank/DDBJ whole genome shotgun (WGS) entry which is preliminary data.</text>
</comment>
<dbReference type="Proteomes" id="UP001237448">
    <property type="component" value="Unassembled WGS sequence"/>
</dbReference>
<proteinExistence type="inferred from homology"/>
<reference evidence="2 3" key="1">
    <citation type="submission" date="2023-07" db="EMBL/GenBank/DDBJ databases">
        <title>Genomic Encyclopedia of Type Strains, Phase IV (KMG-IV): sequencing the most valuable type-strain genomes for metagenomic binning, comparative biology and taxonomic classification.</title>
        <authorList>
            <person name="Goeker M."/>
        </authorList>
    </citation>
    <scope>NUCLEOTIDE SEQUENCE [LARGE SCALE GENOMIC DNA]</scope>
    <source>
        <strain evidence="2 3">DSM 5896</strain>
    </source>
</reference>
<dbReference type="InterPro" id="IPR008807">
    <property type="entry name" value="ROS_MUCR"/>
</dbReference>
<comment type="similarity">
    <text evidence="1">Belongs to the ros/MucR family.</text>
</comment>
<dbReference type="Gene3D" id="1.10.10.1550">
    <property type="entry name" value="ROS/MUCR transcriptional regulator protein"/>
    <property type="match status" value="1"/>
</dbReference>
<accession>A0ABU0FEN0</accession>
<organism evidence="2 3">
    <name type="scientific">Labrys monachus</name>
    <dbReference type="NCBI Taxonomy" id="217067"/>
    <lineage>
        <taxon>Bacteria</taxon>
        <taxon>Pseudomonadati</taxon>
        <taxon>Pseudomonadota</taxon>
        <taxon>Alphaproteobacteria</taxon>
        <taxon>Hyphomicrobiales</taxon>
        <taxon>Xanthobacteraceae</taxon>
        <taxon>Labrys</taxon>
    </lineage>
</organism>
<dbReference type="RefSeq" id="WP_307426713.1">
    <property type="nucleotide sequence ID" value="NZ_JAUSVK010000001.1"/>
</dbReference>
<gene>
    <name evidence="2" type="ORF">J3R73_002386</name>
</gene>
<evidence type="ECO:0000313" key="2">
    <source>
        <dbReference type="EMBL" id="MDQ0392594.1"/>
    </source>
</evidence>
<evidence type="ECO:0000256" key="1">
    <source>
        <dbReference type="ARBA" id="ARBA00007031"/>
    </source>
</evidence>